<evidence type="ECO:0000313" key="10">
    <source>
        <dbReference type="WBParaSite" id="PSAMB.scaffold59size90046.g1290.t1"/>
    </source>
</evidence>
<evidence type="ECO:0000259" key="8">
    <source>
        <dbReference type="PROSITE" id="PS51406"/>
    </source>
</evidence>
<evidence type="ECO:0000259" key="7">
    <source>
        <dbReference type="PROSITE" id="PS51233"/>
    </source>
</evidence>
<evidence type="ECO:0000256" key="1">
    <source>
        <dbReference type="ARBA" id="ARBA00022536"/>
    </source>
</evidence>
<dbReference type="Pfam" id="PF01826">
    <property type="entry name" value="TIL"/>
    <property type="match status" value="1"/>
</dbReference>
<dbReference type="InterPro" id="IPR036084">
    <property type="entry name" value="Ser_inhib-like_sf"/>
</dbReference>
<dbReference type="Gene3D" id="3.90.215.10">
    <property type="entry name" value="Gamma Fibrinogen, chain A, domain 1"/>
    <property type="match status" value="1"/>
</dbReference>
<evidence type="ECO:0000259" key="6">
    <source>
        <dbReference type="PROSITE" id="PS50026"/>
    </source>
</evidence>
<evidence type="ECO:0000313" key="9">
    <source>
        <dbReference type="Proteomes" id="UP000887566"/>
    </source>
</evidence>
<keyword evidence="1 4" id="KW-0245">EGF-like domain</keyword>
<dbReference type="SUPFAM" id="SSF56496">
    <property type="entry name" value="Fibrinogen C-terminal domain-like"/>
    <property type="match status" value="1"/>
</dbReference>
<dbReference type="Pfam" id="PF00147">
    <property type="entry name" value="Fibrinogen_C"/>
    <property type="match status" value="1"/>
</dbReference>
<dbReference type="InterPro" id="IPR052749">
    <property type="entry name" value="Alpha-tectorin"/>
</dbReference>
<dbReference type="SUPFAM" id="SSF57567">
    <property type="entry name" value="Serine protease inhibitors"/>
    <property type="match status" value="1"/>
</dbReference>
<dbReference type="PANTHER" id="PTHR46160:SF9">
    <property type="entry name" value="PROTEIN PRY2-RELATED"/>
    <property type="match status" value="1"/>
</dbReference>
<dbReference type="InterPro" id="IPR000742">
    <property type="entry name" value="EGF"/>
</dbReference>
<evidence type="ECO:0000256" key="4">
    <source>
        <dbReference type="PROSITE-ProRule" id="PRU00076"/>
    </source>
</evidence>
<dbReference type="SMART" id="SM00186">
    <property type="entry name" value="FBG"/>
    <property type="match status" value="1"/>
</dbReference>
<feature type="domain" description="EGF-like" evidence="6">
    <location>
        <begin position="61"/>
        <end position="97"/>
    </location>
</feature>
<dbReference type="InterPro" id="IPR036056">
    <property type="entry name" value="Fibrinogen-like_C"/>
</dbReference>
<evidence type="ECO:0000256" key="3">
    <source>
        <dbReference type="ARBA" id="ARBA00023157"/>
    </source>
</evidence>
<dbReference type="Pfam" id="PF00094">
    <property type="entry name" value="VWD"/>
    <property type="match status" value="1"/>
</dbReference>
<proteinExistence type="predicted"/>
<dbReference type="CDD" id="cd19941">
    <property type="entry name" value="TIL"/>
    <property type="match status" value="1"/>
</dbReference>
<dbReference type="SMART" id="SM00181">
    <property type="entry name" value="EGF"/>
    <property type="match status" value="4"/>
</dbReference>
<sequence>MILRLYLLSVCLILCTRLISTDHSYCKVGGGCSNEKLMSIIIDLQDEAHQAERQVFENYQNCTACFSSPCLNGGSCIPAGNNYSCNCPYNTSGSSCEKIIECHDNSCGQNATCFVANHQINCVCKLGFFGDDPYHAGCPLKVVQSCFTGDPHFTTFDLLSYGYQGTCPFIVSEPCSSIPGYPSFSVRAVNTRWNSGANVARVANAQLVTYNTNIQVNRNRSELLINGEPTSMPYYLGNASNWRISVQQQVIQNRGKTAIIETDYNLKIEFGFDSYWFCLTVPDIPAFRGPDVLCGLAGNLDGDCKNDLRLRNGTVLPVVPAPNQPNPCAMDQLSMISEQFGDDWIVPQQDHGCITGTVLANRTLPCDAQYFTDAGVTCQPILDALNAVNYFAQCQGMGAAVINQYYRRCQWEICVQNNSEEMESEKCTMLTDFAHACQRALPGTHLGEWRKGLTCPLYCPSQSSEYSDCATGCPDTCAVHGGPVNCTQPCIEGCACKPGYVFDNGTCIALGNCSCFDGSSAHDANSVWYVQNCTIRKECHNGAISSEPIACDQYANCASSGGEEQCVCKIGFTGDGVHCADIDECLNTTLCGQAQAQGCIYPSFAFNGHAANLPLTVYCDMAAATGGGWTAFTGSDGNSTVGKTFSEYENGFGNANANDNWLGLSYLYGATHEFQTTLRISLEFCNGEQSVEWIYPDFSILNATYGYAPLINGAGSGSAGEGWIMNWPNGQGPRFSGTDNCQMVAANSTTTCCSAHGNTGWWFDSYMCGKANLNGIRFSCEYINANPNTEQSIIWNFSQHPKSATMLLRPKNYPNYSH</sequence>
<dbReference type="PROSITE" id="PS51406">
    <property type="entry name" value="FIBRINOGEN_C_2"/>
    <property type="match status" value="1"/>
</dbReference>
<feature type="domain" description="Fibrinogen C-terminal" evidence="8">
    <location>
        <begin position="570"/>
        <end position="812"/>
    </location>
</feature>
<evidence type="ECO:0000256" key="2">
    <source>
        <dbReference type="ARBA" id="ARBA00022900"/>
    </source>
</evidence>
<dbReference type="Proteomes" id="UP000887566">
    <property type="component" value="Unplaced"/>
</dbReference>
<dbReference type="GO" id="GO:0004867">
    <property type="term" value="F:serine-type endopeptidase inhibitor activity"/>
    <property type="evidence" value="ECO:0007669"/>
    <property type="project" value="UniProtKB-KW"/>
</dbReference>
<accession>A0A914X0N3</accession>
<keyword evidence="5" id="KW-0732">Signal</keyword>
<dbReference type="SMART" id="SM00216">
    <property type="entry name" value="VWD"/>
    <property type="match status" value="1"/>
</dbReference>
<dbReference type="SUPFAM" id="SSF57196">
    <property type="entry name" value="EGF/Laminin"/>
    <property type="match status" value="1"/>
</dbReference>
<feature type="signal peptide" evidence="5">
    <location>
        <begin position="1"/>
        <end position="21"/>
    </location>
</feature>
<organism evidence="9 10">
    <name type="scientific">Plectus sambesii</name>
    <dbReference type="NCBI Taxonomy" id="2011161"/>
    <lineage>
        <taxon>Eukaryota</taxon>
        <taxon>Metazoa</taxon>
        <taxon>Ecdysozoa</taxon>
        <taxon>Nematoda</taxon>
        <taxon>Chromadorea</taxon>
        <taxon>Plectida</taxon>
        <taxon>Plectina</taxon>
        <taxon>Plectoidea</taxon>
        <taxon>Plectidae</taxon>
        <taxon>Plectus</taxon>
    </lineage>
</organism>
<dbReference type="PROSITE" id="PS50026">
    <property type="entry name" value="EGF_3"/>
    <property type="match status" value="2"/>
</dbReference>
<dbReference type="PANTHER" id="PTHR46160">
    <property type="entry name" value="ALPHA-TECTORIN-RELATED"/>
    <property type="match status" value="1"/>
</dbReference>
<feature type="domain" description="EGF-like" evidence="6">
    <location>
        <begin position="98"/>
        <end position="134"/>
    </location>
</feature>
<feature type="chain" id="PRO_5036673957" evidence="5">
    <location>
        <begin position="22"/>
        <end position="818"/>
    </location>
</feature>
<keyword evidence="3 4" id="KW-1015">Disulfide bond</keyword>
<dbReference type="PROSITE" id="PS00022">
    <property type="entry name" value="EGF_1"/>
    <property type="match status" value="1"/>
</dbReference>
<keyword evidence="2" id="KW-0722">Serine protease inhibitor</keyword>
<dbReference type="WBParaSite" id="PSAMB.scaffold59size90046.g1290.t1">
    <property type="protein sequence ID" value="PSAMB.scaffold59size90046.g1290.t1"/>
    <property type="gene ID" value="PSAMB.scaffold59size90046.g1290"/>
</dbReference>
<dbReference type="InterPro" id="IPR002919">
    <property type="entry name" value="TIL_dom"/>
</dbReference>
<evidence type="ECO:0000256" key="5">
    <source>
        <dbReference type="SAM" id="SignalP"/>
    </source>
</evidence>
<keyword evidence="9" id="KW-1185">Reference proteome</keyword>
<dbReference type="InterPro" id="IPR002181">
    <property type="entry name" value="Fibrinogen_a/b/g_C_dom"/>
</dbReference>
<keyword evidence="2" id="KW-0646">Protease inhibitor</keyword>
<reference evidence="10" key="1">
    <citation type="submission" date="2022-11" db="UniProtKB">
        <authorList>
            <consortium name="WormBaseParasite"/>
        </authorList>
    </citation>
    <scope>IDENTIFICATION</scope>
</reference>
<dbReference type="InterPro" id="IPR014716">
    <property type="entry name" value="Fibrinogen_a/b/g_C_1"/>
</dbReference>
<comment type="caution">
    <text evidence="4">Lacks conserved residue(s) required for the propagation of feature annotation.</text>
</comment>
<dbReference type="PROSITE" id="PS51233">
    <property type="entry name" value="VWFD"/>
    <property type="match status" value="1"/>
</dbReference>
<dbReference type="InterPro" id="IPR001846">
    <property type="entry name" value="VWF_type-D"/>
</dbReference>
<name>A0A914X0N3_9BILA</name>
<dbReference type="Gene3D" id="2.10.25.10">
    <property type="entry name" value="Laminin"/>
    <property type="match status" value="3"/>
</dbReference>
<dbReference type="AlphaFoldDB" id="A0A914X0N3"/>
<dbReference type="Pfam" id="PF12947">
    <property type="entry name" value="EGF_3"/>
    <property type="match status" value="1"/>
</dbReference>
<protein>
    <submittedName>
        <fullName evidence="10">Uncharacterized protein</fullName>
    </submittedName>
</protein>
<feature type="disulfide bond" evidence="4">
    <location>
        <begin position="87"/>
        <end position="96"/>
    </location>
</feature>
<feature type="domain" description="VWFD" evidence="7">
    <location>
        <begin position="143"/>
        <end position="354"/>
    </location>
</feature>
<dbReference type="InterPro" id="IPR024731">
    <property type="entry name" value="NELL2-like_EGF"/>
</dbReference>